<dbReference type="Gene3D" id="1.20.144.10">
    <property type="entry name" value="Phosphatidic acid phosphatase type 2/haloperoxidase"/>
    <property type="match status" value="1"/>
</dbReference>
<dbReference type="InterPro" id="IPR000326">
    <property type="entry name" value="PAP2/HPO"/>
</dbReference>
<keyword evidence="6 8" id="KW-0472">Membrane</keyword>
<reference evidence="11" key="1">
    <citation type="journal article" date="2019" name="Int. J. Syst. Evol. Microbiol.">
        <title>The Global Catalogue of Microorganisms (GCM) 10K type strain sequencing project: providing services to taxonomists for standard genome sequencing and annotation.</title>
        <authorList>
            <consortium name="The Broad Institute Genomics Platform"/>
            <consortium name="The Broad Institute Genome Sequencing Center for Infectious Disease"/>
            <person name="Wu L."/>
            <person name="Ma J."/>
        </authorList>
    </citation>
    <scope>NUCLEOTIDE SEQUENCE [LARGE SCALE GENOMIC DNA]</scope>
    <source>
        <strain evidence="11">JCM 3053</strain>
    </source>
</reference>
<gene>
    <name evidence="10" type="ORF">GCM10010104_30200</name>
</gene>
<keyword evidence="4" id="KW-0378">Hydrolase</keyword>
<keyword evidence="11" id="KW-1185">Reference proteome</keyword>
<feature type="region of interest" description="Disordered" evidence="7">
    <location>
        <begin position="30"/>
        <end position="83"/>
    </location>
</feature>
<keyword evidence="3 8" id="KW-0812">Transmembrane</keyword>
<dbReference type="Pfam" id="PF01569">
    <property type="entry name" value="PAP2"/>
    <property type="match status" value="1"/>
</dbReference>
<organism evidence="10 11">
    <name type="scientific">Streptomyces indiaensis</name>
    <dbReference type="NCBI Taxonomy" id="284033"/>
    <lineage>
        <taxon>Bacteria</taxon>
        <taxon>Bacillati</taxon>
        <taxon>Actinomycetota</taxon>
        <taxon>Actinomycetes</taxon>
        <taxon>Kitasatosporales</taxon>
        <taxon>Streptomycetaceae</taxon>
        <taxon>Streptomyces</taxon>
    </lineage>
</organism>
<evidence type="ECO:0000256" key="2">
    <source>
        <dbReference type="ARBA" id="ARBA00022475"/>
    </source>
</evidence>
<evidence type="ECO:0000256" key="8">
    <source>
        <dbReference type="SAM" id="Phobius"/>
    </source>
</evidence>
<accession>A0ABP5QHI0</accession>
<evidence type="ECO:0000256" key="6">
    <source>
        <dbReference type="ARBA" id="ARBA00023136"/>
    </source>
</evidence>
<feature type="transmembrane region" description="Helical" evidence="8">
    <location>
        <begin position="208"/>
        <end position="228"/>
    </location>
</feature>
<evidence type="ECO:0000313" key="10">
    <source>
        <dbReference type="EMBL" id="GAA2233640.1"/>
    </source>
</evidence>
<dbReference type="PANTHER" id="PTHR14969">
    <property type="entry name" value="SPHINGOSINE-1-PHOSPHATE PHOSPHOHYDROLASE"/>
    <property type="match status" value="1"/>
</dbReference>
<proteinExistence type="predicted"/>
<evidence type="ECO:0000256" key="1">
    <source>
        <dbReference type="ARBA" id="ARBA00004651"/>
    </source>
</evidence>
<feature type="transmembrane region" description="Helical" evidence="8">
    <location>
        <begin position="248"/>
        <end position="268"/>
    </location>
</feature>
<evidence type="ECO:0000259" key="9">
    <source>
        <dbReference type="SMART" id="SM00014"/>
    </source>
</evidence>
<dbReference type="SMART" id="SM00014">
    <property type="entry name" value="acidPPc"/>
    <property type="match status" value="1"/>
</dbReference>
<evidence type="ECO:0000313" key="11">
    <source>
        <dbReference type="Proteomes" id="UP001501474"/>
    </source>
</evidence>
<protein>
    <recommendedName>
        <fullName evidence="9">Phosphatidic acid phosphatase type 2/haloperoxidase domain-containing protein</fullName>
    </recommendedName>
</protein>
<evidence type="ECO:0000256" key="4">
    <source>
        <dbReference type="ARBA" id="ARBA00022801"/>
    </source>
</evidence>
<evidence type="ECO:0000256" key="7">
    <source>
        <dbReference type="SAM" id="MobiDB-lite"/>
    </source>
</evidence>
<feature type="domain" description="Phosphatidic acid phosphatase type 2/haloperoxidase" evidence="9">
    <location>
        <begin position="151"/>
        <end position="263"/>
    </location>
</feature>
<dbReference type="EMBL" id="BAAART010000060">
    <property type="protein sequence ID" value="GAA2233640.1"/>
    <property type="molecule type" value="Genomic_DNA"/>
</dbReference>
<sequence>MSDDAIPGRRSADVRSHPVFRLTGVAVRRPGTREVPARRGAERAPGASRYLAGEGHCGEKHMTDPTTTDADAPRPLRNTQDSAGARGRRLLGAVFADLRAVDGALYAAVAATPTPTLDRALRHLSHAADHSKISFGIAAALALAGKRPRRAAFAGVGAIAVASASANLLGKRLVRRARPDREAARVTVDRHVKMPTSASFPSGHTASAVAFATAVGVVLPPAAVPLGALASAVGYSRVHTGVHYPGDVAAGAVLGIASAAAALAAAAATPSARTQALLASARQWPRITIGGLVRG</sequence>
<comment type="subcellular location">
    <subcellularLocation>
        <location evidence="1">Cell membrane</location>
        <topology evidence="1">Multi-pass membrane protein</topology>
    </subcellularLocation>
</comment>
<feature type="compositionally biased region" description="Basic and acidic residues" evidence="7">
    <location>
        <begin position="31"/>
        <end position="42"/>
    </location>
</feature>
<dbReference type="CDD" id="cd01610">
    <property type="entry name" value="PAP2_like"/>
    <property type="match status" value="1"/>
</dbReference>
<dbReference type="PANTHER" id="PTHR14969:SF62">
    <property type="entry name" value="DECAPRENYLPHOSPHORYL-5-PHOSPHORIBOSE PHOSPHATASE RV3807C-RELATED"/>
    <property type="match status" value="1"/>
</dbReference>
<evidence type="ECO:0000256" key="3">
    <source>
        <dbReference type="ARBA" id="ARBA00022692"/>
    </source>
</evidence>
<dbReference type="SUPFAM" id="SSF48317">
    <property type="entry name" value="Acid phosphatase/Vanadium-dependent haloperoxidase"/>
    <property type="match status" value="1"/>
</dbReference>
<name>A0ABP5QHI0_9ACTN</name>
<comment type="caution">
    <text evidence="10">The sequence shown here is derived from an EMBL/GenBank/DDBJ whole genome shotgun (WGS) entry which is preliminary data.</text>
</comment>
<evidence type="ECO:0000256" key="5">
    <source>
        <dbReference type="ARBA" id="ARBA00022989"/>
    </source>
</evidence>
<feature type="transmembrane region" description="Helical" evidence="8">
    <location>
        <begin position="151"/>
        <end position="169"/>
    </location>
</feature>
<dbReference type="Proteomes" id="UP001501474">
    <property type="component" value="Unassembled WGS sequence"/>
</dbReference>
<keyword evidence="5 8" id="KW-1133">Transmembrane helix</keyword>
<dbReference type="InterPro" id="IPR036938">
    <property type="entry name" value="PAP2/HPO_sf"/>
</dbReference>
<keyword evidence="2" id="KW-1003">Cell membrane</keyword>